<feature type="compositionally biased region" description="Low complexity" evidence="1">
    <location>
        <begin position="321"/>
        <end position="338"/>
    </location>
</feature>
<dbReference type="InterPro" id="IPR003870">
    <property type="entry name" value="DUF222"/>
</dbReference>
<feature type="region of interest" description="Disordered" evidence="1">
    <location>
        <begin position="526"/>
        <end position="569"/>
    </location>
</feature>
<evidence type="ECO:0000259" key="2">
    <source>
        <dbReference type="SMART" id="SM00507"/>
    </source>
</evidence>
<dbReference type="InterPro" id="IPR003615">
    <property type="entry name" value="HNH_nuc"/>
</dbReference>
<evidence type="ECO:0000313" key="3">
    <source>
        <dbReference type="EMBL" id="GEO32526.1"/>
    </source>
</evidence>
<protein>
    <recommendedName>
        <fullName evidence="2">HNH nuclease domain-containing protein</fullName>
    </recommendedName>
</protein>
<dbReference type="OrthoDB" id="5176970at2"/>
<reference evidence="3 4" key="1">
    <citation type="submission" date="2019-07" db="EMBL/GenBank/DDBJ databases">
        <title>Whole genome shotgun sequence of Cellulomonas aerilata NBRC 106308.</title>
        <authorList>
            <person name="Hosoyama A."/>
            <person name="Uohara A."/>
            <person name="Ohji S."/>
            <person name="Ichikawa N."/>
        </authorList>
    </citation>
    <scope>NUCLEOTIDE SEQUENCE [LARGE SCALE GENOMIC DNA]</scope>
    <source>
        <strain evidence="3 4">NBRC 106308</strain>
    </source>
</reference>
<sequence>MTTTMLGAPAALTPPGASIPRAASVSGTAAPGVSLSQVAVLWAAVVGLSAAVAQAGRWSAAERHPVLADVDRAVNALAAVRAAVLVAERDAGTWQGSGDRSIVGWWARTSRSGQRAAAAQMRQAEHLDAAPAATAAVAEGRIGLEHAAVIGRVVSAGSPAQREAAASPAGQQHLLRMAESHDAGTFATAAARWAATVDPAALQRDHDAQRAERFLHLTTTPQGTVIRGRVDSMAGHRLTLALEALSPRPGADDDRDPGQRCADALDAMAVRTLADGKPGAHAPQQVTLILSEQTWLAARAERDRRRAKAGGANGAAGAGADGEATGTERTGTAEASAGVTSYPPATLEDGTPVPVSELASAMCDGEISRLVVDADGVPLDAGRARRLFTAPQRRAIAARDRGCGWPQCHAPARWCEVHHVQWWDRDAGPTSVDNGVLLCSFHHHEVHRRDLVITPILAPPGDRASTSDASDTITRVTYRFVDSAGRVVAPRGPAPAATTGATGAVPAARAAVPTKAAVATAVRAACAQGPPGTSPPARPPAHLEPRSAPTPTATPTPTQDLPRLRAAADARDVPELDWVDDPVTGMRVPAYFVDP</sequence>
<evidence type="ECO:0000313" key="4">
    <source>
        <dbReference type="Proteomes" id="UP000321181"/>
    </source>
</evidence>
<feature type="region of interest" description="Disordered" evidence="1">
    <location>
        <begin position="301"/>
        <end position="346"/>
    </location>
</feature>
<feature type="compositionally biased region" description="Gly residues" evidence="1">
    <location>
        <begin position="311"/>
        <end position="320"/>
    </location>
</feature>
<dbReference type="Proteomes" id="UP000321181">
    <property type="component" value="Unassembled WGS sequence"/>
</dbReference>
<dbReference type="SMART" id="SM00507">
    <property type="entry name" value="HNHc"/>
    <property type="match status" value="1"/>
</dbReference>
<feature type="compositionally biased region" description="Low complexity" evidence="1">
    <location>
        <begin position="549"/>
        <end position="561"/>
    </location>
</feature>
<comment type="caution">
    <text evidence="3">The sequence shown here is derived from an EMBL/GenBank/DDBJ whole genome shotgun (WGS) entry which is preliminary data.</text>
</comment>
<name>A0A512D7S2_9CELL</name>
<dbReference type="Pfam" id="PF02720">
    <property type="entry name" value="DUF222"/>
    <property type="match status" value="1"/>
</dbReference>
<proteinExistence type="predicted"/>
<accession>A0A512D7S2</accession>
<dbReference type="EMBL" id="BJYY01000001">
    <property type="protein sequence ID" value="GEO32526.1"/>
    <property type="molecule type" value="Genomic_DNA"/>
</dbReference>
<evidence type="ECO:0000256" key="1">
    <source>
        <dbReference type="SAM" id="MobiDB-lite"/>
    </source>
</evidence>
<feature type="domain" description="HNH nuclease" evidence="2">
    <location>
        <begin position="391"/>
        <end position="444"/>
    </location>
</feature>
<gene>
    <name evidence="3" type="ORF">CAE01nite_02510</name>
</gene>
<dbReference type="AlphaFoldDB" id="A0A512D7S2"/>
<organism evidence="3 4">
    <name type="scientific">Cellulomonas aerilata</name>
    <dbReference type="NCBI Taxonomy" id="515326"/>
    <lineage>
        <taxon>Bacteria</taxon>
        <taxon>Bacillati</taxon>
        <taxon>Actinomycetota</taxon>
        <taxon>Actinomycetes</taxon>
        <taxon>Micrococcales</taxon>
        <taxon>Cellulomonadaceae</taxon>
        <taxon>Cellulomonas</taxon>
    </lineage>
</organism>
<keyword evidence="4" id="KW-1185">Reference proteome</keyword>